<evidence type="ECO:0000313" key="4">
    <source>
        <dbReference type="Proteomes" id="UP000316008"/>
    </source>
</evidence>
<keyword evidence="2" id="KW-0732">Signal</keyword>
<feature type="region of interest" description="Disordered" evidence="1">
    <location>
        <begin position="113"/>
        <end position="145"/>
    </location>
</feature>
<feature type="compositionally biased region" description="Basic and acidic residues" evidence="1">
    <location>
        <begin position="20"/>
        <end position="33"/>
    </location>
</feature>
<proteinExistence type="predicted"/>
<sequence length="145" mass="16289">MKTLILAMALVVGGTAMAQQHEKRERKPAEERANNSAQRMKTKLGLDDEQTAKIHDINLGIAQKNDAIRDNSALTREQKMAQLKETQNARNAQYKEVLTSDQYAKYEAWEKEKREKMQAKRAEKQDAKGGKGKPAGPPPADDDEL</sequence>
<accession>A0A556MQP6</accession>
<protein>
    <recommendedName>
        <fullName evidence="5">DUF4890 domain-containing protein</fullName>
    </recommendedName>
</protein>
<keyword evidence="4" id="KW-1185">Reference proteome</keyword>
<gene>
    <name evidence="3" type="ORF">FO442_10980</name>
</gene>
<feature type="region of interest" description="Disordered" evidence="1">
    <location>
        <begin position="16"/>
        <end position="47"/>
    </location>
</feature>
<evidence type="ECO:0000256" key="1">
    <source>
        <dbReference type="SAM" id="MobiDB-lite"/>
    </source>
</evidence>
<reference evidence="3 4" key="1">
    <citation type="submission" date="2019-07" db="EMBL/GenBank/DDBJ databases">
        <authorList>
            <person name="Huq M.A."/>
        </authorList>
    </citation>
    <scope>NUCLEOTIDE SEQUENCE [LARGE SCALE GENOMIC DNA]</scope>
    <source>
        <strain evidence="3 4">MAH-3</strain>
    </source>
</reference>
<dbReference type="RefSeq" id="WP_144333239.1">
    <property type="nucleotide sequence ID" value="NZ_VLPL01000005.1"/>
</dbReference>
<dbReference type="OrthoDB" id="956918at2"/>
<feature type="chain" id="PRO_5022169054" description="DUF4890 domain-containing protein" evidence="2">
    <location>
        <begin position="19"/>
        <end position="145"/>
    </location>
</feature>
<feature type="signal peptide" evidence="2">
    <location>
        <begin position="1"/>
        <end position="18"/>
    </location>
</feature>
<dbReference type="Proteomes" id="UP000316008">
    <property type="component" value="Unassembled WGS sequence"/>
</dbReference>
<feature type="compositionally biased region" description="Basic and acidic residues" evidence="1">
    <location>
        <begin position="113"/>
        <end position="129"/>
    </location>
</feature>
<evidence type="ECO:0000313" key="3">
    <source>
        <dbReference type="EMBL" id="TSJ42284.1"/>
    </source>
</evidence>
<dbReference type="EMBL" id="VLPL01000005">
    <property type="protein sequence ID" value="TSJ42284.1"/>
    <property type="molecule type" value="Genomic_DNA"/>
</dbReference>
<name>A0A556MQP6_9FLAO</name>
<organism evidence="3 4">
    <name type="scientific">Fluviicola chungangensis</name>
    <dbReference type="NCBI Taxonomy" id="2597671"/>
    <lineage>
        <taxon>Bacteria</taxon>
        <taxon>Pseudomonadati</taxon>
        <taxon>Bacteroidota</taxon>
        <taxon>Flavobacteriia</taxon>
        <taxon>Flavobacteriales</taxon>
        <taxon>Crocinitomicaceae</taxon>
        <taxon>Fluviicola</taxon>
    </lineage>
</organism>
<evidence type="ECO:0008006" key="5">
    <source>
        <dbReference type="Google" id="ProtNLM"/>
    </source>
</evidence>
<evidence type="ECO:0000256" key="2">
    <source>
        <dbReference type="SAM" id="SignalP"/>
    </source>
</evidence>
<comment type="caution">
    <text evidence="3">The sequence shown here is derived from an EMBL/GenBank/DDBJ whole genome shotgun (WGS) entry which is preliminary data.</text>
</comment>
<dbReference type="AlphaFoldDB" id="A0A556MQP6"/>